<proteinExistence type="predicted"/>
<dbReference type="EMBL" id="CARXXK010001085">
    <property type="protein sequence ID" value="CAI6372887.1"/>
    <property type="molecule type" value="Genomic_DNA"/>
</dbReference>
<sequence length="116" mass="12866">MVAAHGRRCCRRLRRVRRYQKTVNITDYCKNSRHDATLTCPTSTKSSVAGSAPSPPSSGLYSGITLFTTTAWTSSFLCNHLLVSLPGQTSWSDQLLRPAKPTFLFLIRQVNDAMMG</sequence>
<gene>
    <name evidence="1" type="ORF">MEUPH1_LOCUS26701</name>
</gene>
<comment type="caution">
    <text evidence="1">The sequence shown here is derived from an EMBL/GenBank/DDBJ whole genome shotgun (WGS) entry which is preliminary data.</text>
</comment>
<organism evidence="1 2">
    <name type="scientific">Macrosiphum euphorbiae</name>
    <name type="common">potato aphid</name>
    <dbReference type="NCBI Taxonomy" id="13131"/>
    <lineage>
        <taxon>Eukaryota</taxon>
        <taxon>Metazoa</taxon>
        <taxon>Ecdysozoa</taxon>
        <taxon>Arthropoda</taxon>
        <taxon>Hexapoda</taxon>
        <taxon>Insecta</taxon>
        <taxon>Pterygota</taxon>
        <taxon>Neoptera</taxon>
        <taxon>Paraneoptera</taxon>
        <taxon>Hemiptera</taxon>
        <taxon>Sternorrhyncha</taxon>
        <taxon>Aphidomorpha</taxon>
        <taxon>Aphidoidea</taxon>
        <taxon>Aphididae</taxon>
        <taxon>Macrosiphini</taxon>
        <taxon>Macrosiphum</taxon>
    </lineage>
</organism>
<keyword evidence="2" id="KW-1185">Reference proteome</keyword>
<protein>
    <submittedName>
        <fullName evidence="1">Uncharacterized protein</fullName>
    </submittedName>
</protein>
<dbReference type="AlphaFoldDB" id="A0AAV0XY70"/>
<evidence type="ECO:0000313" key="2">
    <source>
        <dbReference type="Proteomes" id="UP001160148"/>
    </source>
</evidence>
<name>A0AAV0XY70_9HEMI</name>
<evidence type="ECO:0000313" key="1">
    <source>
        <dbReference type="EMBL" id="CAI6372887.1"/>
    </source>
</evidence>
<reference evidence="1 2" key="1">
    <citation type="submission" date="2023-01" db="EMBL/GenBank/DDBJ databases">
        <authorList>
            <person name="Whitehead M."/>
        </authorList>
    </citation>
    <scope>NUCLEOTIDE SEQUENCE [LARGE SCALE GENOMIC DNA]</scope>
</reference>
<accession>A0AAV0XY70</accession>
<dbReference type="Proteomes" id="UP001160148">
    <property type="component" value="Unassembled WGS sequence"/>
</dbReference>